<keyword evidence="1" id="KW-0812">Transmembrane</keyword>
<organism evidence="2 3">
    <name type="scientific">Phytophthora cactorum</name>
    <dbReference type="NCBI Taxonomy" id="29920"/>
    <lineage>
        <taxon>Eukaryota</taxon>
        <taxon>Sar</taxon>
        <taxon>Stramenopiles</taxon>
        <taxon>Oomycota</taxon>
        <taxon>Peronosporomycetes</taxon>
        <taxon>Peronosporales</taxon>
        <taxon>Peronosporaceae</taxon>
        <taxon>Phytophthora</taxon>
    </lineage>
</organism>
<evidence type="ECO:0008006" key="4">
    <source>
        <dbReference type="Google" id="ProtNLM"/>
    </source>
</evidence>
<protein>
    <recommendedName>
        <fullName evidence="4">Transmembrane protein</fullName>
    </recommendedName>
</protein>
<dbReference type="EMBL" id="MJFZ01001158">
    <property type="protein sequence ID" value="RAW22997.1"/>
    <property type="molecule type" value="Genomic_DNA"/>
</dbReference>
<evidence type="ECO:0000313" key="3">
    <source>
        <dbReference type="Proteomes" id="UP000251314"/>
    </source>
</evidence>
<keyword evidence="1" id="KW-1133">Transmembrane helix</keyword>
<dbReference type="Proteomes" id="UP000251314">
    <property type="component" value="Unassembled WGS sequence"/>
</dbReference>
<dbReference type="VEuPathDB" id="FungiDB:PC110_g20566"/>
<evidence type="ECO:0000313" key="2">
    <source>
        <dbReference type="EMBL" id="RAW22997.1"/>
    </source>
</evidence>
<evidence type="ECO:0000256" key="1">
    <source>
        <dbReference type="SAM" id="Phobius"/>
    </source>
</evidence>
<comment type="caution">
    <text evidence="2">The sequence shown here is derived from an EMBL/GenBank/DDBJ whole genome shotgun (WGS) entry which is preliminary data.</text>
</comment>
<reference evidence="2 3" key="1">
    <citation type="submission" date="2018-01" db="EMBL/GenBank/DDBJ databases">
        <title>Draft genome of the strawberry crown rot pathogen Phytophthora cactorum.</title>
        <authorList>
            <person name="Armitage A.D."/>
            <person name="Lysoe E."/>
            <person name="Nellist C.F."/>
            <person name="Harrison R.J."/>
            <person name="Brurberg M.B."/>
        </authorList>
    </citation>
    <scope>NUCLEOTIDE SEQUENCE [LARGE SCALE GENOMIC DNA]</scope>
    <source>
        <strain evidence="2 3">10300</strain>
    </source>
</reference>
<dbReference type="AlphaFoldDB" id="A0A329REA1"/>
<dbReference type="OrthoDB" id="115359at2759"/>
<proteinExistence type="predicted"/>
<feature type="transmembrane region" description="Helical" evidence="1">
    <location>
        <begin position="201"/>
        <end position="220"/>
    </location>
</feature>
<keyword evidence="1" id="KW-0472">Membrane</keyword>
<keyword evidence="3" id="KW-1185">Reference proteome</keyword>
<sequence>MQVGRLFDDDFRRFHDSRAVIAPVASYQILTKAKTRMAPVEEIRLDVLQCCSLCGFPVRQNMAKTGKLLCQDCRCSDLRRQSSLEDIRPVSPMTGIMTGTSNALTPIKTDGRMLPPWTVQSDSKAADCFQTCSTFRAKEDVDSFRSMEVLTCFRSEVRRGLRLLSKAATAEKWHMCWAILLSMCLVPLILTLMVVAGMGLVVLSTWVTIAAAILYPLAYINPRLYNYAMNS</sequence>
<name>A0A329REA1_9STRA</name>
<gene>
    <name evidence="2" type="ORF">PC110_g20566</name>
</gene>
<accession>A0A329REA1</accession>
<feature type="transmembrane region" description="Helical" evidence="1">
    <location>
        <begin position="175"/>
        <end position="195"/>
    </location>
</feature>